<protein>
    <submittedName>
        <fullName evidence="3">Cytochrome C</fullName>
    </submittedName>
</protein>
<feature type="transmembrane region" description="Helical" evidence="2">
    <location>
        <begin position="25"/>
        <end position="47"/>
    </location>
</feature>
<organism evidence="3">
    <name type="scientific">Thermodesulforhabdus norvegica</name>
    <dbReference type="NCBI Taxonomy" id="39841"/>
    <lineage>
        <taxon>Bacteria</taxon>
        <taxon>Pseudomonadati</taxon>
        <taxon>Thermodesulfobacteriota</taxon>
        <taxon>Syntrophobacteria</taxon>
        <taxon>Syntrophobacterales</taxon>
        <taxon>Thermodesulforhabdaceae</taxon>
        <taxon>Thermodesulforhabdus</taxon>
    </lineage>
</organism>
<evidence type="ECO:0000313" key="3">
    <source>
        <dbReference type="EMBL" id="HDL89957.1"/>
    </source>
</evidence>
<dbReference type="Gene3D" id="1.20.850.10">
    <property type="entry name" value="Hydroxylamine Oxidoreductase, Chain A, domain 2"/>
    <property type="match status" value="1"/>
</dbReference>
<dbReference type="InterPro" id="IPR051829">
    <property type="entry name" value="Multiheme_Cytochr_ET"/>
</dbReference>
<accession>A0A7C1AW29</accession>
<dbReference type="Pfam" id="PF13447">
    <property type="entry name" value="Multi-haem_cyto"/>
    <property type="match status" value="2"/>
</dbReference>
<sequence length="462" mass="52163">MLKKLAHSLVGFKVRYNGQDHAGACFKWLFIVIGFAFCVGICSNVGAASDNGKSIPQCVKCHTKVTPGIVADWKASAHAENGVVCSDCHGSEHTSKKTVNLVKFPDENACGECHTQQLEQFLRGKHSKGWLALNALPVTDLEPDELIEGARGCGGCHNMGIKPPKERERLRKMGYHYSVNSCDECHTRHLFSVKEARDPHVCQQCHMGFDHPQWEMWSSSKHGERWFAKQRGELPESAQAPTCQFCHLPDGTHENHTAWGFLGVRLPMPNDKQWAQDRVTILKALGVLDPFTGKPTGRLEAVKQLDLARLTEEAWQRERKNMLGRCQHCHSASFAKKQLEMGDAMIQKADRLMAEAINTVAELYSDGIIKKPKAYTFAYPDFLYFMRTGGGDLSKASHIDQVLLTMFLKHRMRTYQAFFHMSPDYAYWYGWAMMSKDLAKIKEMAEVLRSTRKPADRDGTDK</sequence>
<comment type="caution">
    <text evidence="3">The sequence shown here is derived from an EMBL/GenBank/DDBJ whole genome shotgun (WGS) entry which is preliminary data.</text>
</comment>
<keyword evidence="2" id="KW-1133">Transmembrane helix</keyword>
<keyword evidence="1" id="KW-0732">Signal</keyword>
<proteinExistence type="predicted"/>
<evidence type="ECO:0000256" key="2">
    <source>
        <dbReference type="SAM" id="Phobius"/>
    </source>
</evidence>
<keyword evidence="2" id="KW-0472">Membrane</keyword>
<dbReference type="Gene3D" id="1.10.780.10">
    <property type="entry name" value="Hydroxylamine Oxidoreductase, Chain A, domain 1"/>
    <property type="match status" value="1"/>
</dbReference>
<keyword evidence="2" id="KW-0812">Transmembrane</keyword>
<dbReference type="EMBL" id="DQZW01000166">
    <property type="protein sequence ID" value="HDL89957.1"/>
    <property type="molecule type" value="Genomic_DNA"/>
</dbReference>
<evidence type="ECO:0000256" key="1">
    <source>
        <dbReference type="ARBA" id="ARBA00022729"/>
    </source>
</evidence>
<dbReference type="PANTHER" id="PTHR35038">
    <property type="entry name" value="DISSIMILATORY SULFITE REDUCTASE SIRA"/>
    <property type="match status" value="1"/>
</dbReference>
<name>A0A7C1AW29_9BACT</name>
<dbReference type="SUPFAM" id="SSF48695">
    <property type="entry name" value="Multiheme cytochromes"/>
    <property type="match status" value="1"/>
</dbReference>
<dbReference type="InterPro" id="IPR036280">
    <property type="entry name" value="Multihaem_cyt_sf"/>
</dbReference>
<dbReference type="AlphaFoldDB" id="A0A7C1AW29"/>
<dbReference type="Proteomes" id="UP000886355">
    <property type="component" value="Unassembled WGS sequence"/>
</dbReference>
<gene>
    <name evidence="3" type="ORF">ENG14_03540</name>
</gene>
<reference evidence="3" key="1">
    <citation type="journal article" date="2020" name="mSystems">
        <title>Genome- and Community-Level Interaction Insights into Carbon Utilization and Element Cycling Functions of Hydrothermarchaeota in Hydrothermal Sediment.</title>
        <authorList>
            <person name="Zhou Z."/>
            <person name="Liu Y."/>
            <person name="Xu W."/>
            <person name="Pan J."/>
            <person name="Luo Z.H."/>
            <person name="Li M."/>
        </authorList>
    </citation>
    <scope>NUCLEOTIDE SEQUENCE [LARGE SCALE GENOMIC DNA]</scope>
    <source>
        <strain evidence="3">HyVt-19</strain>
    </source>
</reference>